<dbReference type="NCBIfam" id="NF045624">
    <property type="entry name" value="filament_FraC"/>
    <property type="match status" value="1"/>
</dbReference>
<keyword evidence="1" id="KW-0812">Transmembrane</keyword>
<gene>
    <name evidence="2" type="primary">fraC</name>
    <name evidence="2" type="ORF">ACE1CA_19865</name>
</gene>
<sequence length="188" mass="21855">MIEDLSLVLPLRAVVFQTLLILISIALESVILQRVLNISPKTAIQYSAILNLLSTFVGWLCFFVIQSITLNFVQIQLIRYIFFDRFVSSTAFFDLQNGFYLFVSRMIIIIIDLIVELVGLDFLLNYISEEREEIKHLISNKKIEVAENKKSRYEKDRERKLNKIKFNATFWANLSSNFLIAILILAII</sequence>
<keyword evidence="3" id="KW-1185">Reference proteome</keyword>
<protein>
    <submittedName>
        <fullName evidence="2">Filament integrity protein FraC</fullName>
    </submittedName>
</protein>
<dbReference type="Proteomes" id="UP001576780">
    <property type="component" value="Unassembled WGS sequence"/>
</dbReference>
<dbReference type="EMBL" id="JBHFNT010000176">
    <property type="protein sequence ID" value="MFB2836791.1"/>
    <property type="molecule type" value="Genomic_DNA"/>
</dbReference>
<accession>A0ABV4WQ00</accession>
<organism evidence="2 3">
    <name type="scientific">Floridaenema evergladense BLCC-F167</name>
    <dbReference type="NCBI Taxonomy" id="3153639"/>
    <lineage>
        <taxon>Bacteria</taxon>
        <taxon>Bacillati</taxon>
        <taxon>Cyanobacteriota</taxon>
        <taxon>Cyanophyceae</taxon>
        <taxon>Oscillatoriophycideae</taxon>
        <taxon>Aerosakkonematales</taxon>
        <taxon>Aerosakkonemataceae</taxon>
        <taxon>Floridanema</taxon>
        <taxon>Floridanema evergladense</taxon>
    </lineage>
</organism>
<comment type="caution">
    <text evidence="2">The sequence shown here is derived from an EMBL/GenBank/DDBJ whole genome shotgun (WGS) entry which is preliminary data.</text>
</comment>
<dbReference type="Pfam" id="PF24301">
    <property type="entry name" value="FraC"/>
    <property type="match status" value="1"/>
</dbReference>
<dbReference type="InterPro" id="IPR054663">
    <property type="entry name" value="FraC"/>
</dbReference>
<name>A0ABV4WQ00_9CYAN</name>
<feature type="transmembrane region" description="Helical" evidence="1">
    <location>
        <begin position="7"/>
        <end position="31"/>
    </location>
</feature>
<keyword evidence="1" id="KW-1133">Transmembrane helix</keyword>
<reference evidence="2 3" key="1">
    <citation type="submission" date="2024-09" db="EMBL/GenBank/DDBJ databases">
        <title>Floridaenema gen nov. (Aerosakkonemataceae, Aerosakkonematales ord. nov., Cyanobacteria) from benthic tropical and subtropical fresh waters, with the description of four new species.</title>
        <authorList>
            <person name="Moretto J.A."/>
            <person name="Berthold D.E."/>
            <person name="Lefler F.W."/>
            <person name="Huang I.-S."/>
            <person name="Laughinghouse H. IV."/>
        </authorList>
    </citation>
    <scope>NUCLEOTIDE SEQUENCE [LARGE SCALE GENOMIC DNA]</scope>
    <source>
        <strain evidence="2 3">BLCC-F167</strain>
    </source>
</reference>
<feature type="transmembrane region" description="Helical" evidence="1">
    <location>
        <begin position="99"/>
        <end position="124"/>
    </location>
</feature>
<evidence type="ECO:0000313" key="2">
    <source>
        <dbReference type="EMBL" id="MFB2836791.1"/>
    </source>
</evidence>
<feature type="transmembrane region" description="Helical" evidence="1">
    <location>
        <begin position="168"/>
        <end position="187"/>
    </location>
</feature>
<proteinExistence type="predicted"/>
<keyword evidence="1" id="KW-0472">Membrane</keyword>
<evidence type="ECO:0000256" key="1">
    <source>
        <dbReference type="SAM" id="Phobius"/>
    </source>
</evidence>
<evidence type="ECO:0000313" key="3">
    <source>
        <dbReference type="Proteomes" id="UP001576780"/>
    </source>
</evidence>
<dbReference type="RefSeq" id="WP_413279157.1">
    <property type="nucleotide sequence ID" value="NZ_JBHFNT010000176.1"/>
</dbReference>